<evidence type="ECO:0000256" key="2">
    <source>
        <dbReference type="SAM" id="MobiDB-lite"/>
    </source>
</evidence>
<feature type="compositionally biased region" description="Low complexity" evidence="2">
    <location>
        <begin position="209"/>
        <end position="221"/>
    </location>
</feature>
<protein>
    <recommendedName>
        <fullName evidence="5">DZANK-type domain-containing protein</fullName>
    </recommendedName>
</protein>
<proteinExistence type="predicted"/>
<organism evidence="3 4">
    <name type="scientific">Thraustotheca clavata</name>
    <dbReference type="NCBI Taxonomy" id="74557"/>
    <lineage>
        <taxon>Eukaryota</taxon>
        <taxon>Sar</taxon>
        <taxon>Stramenopiles</taxon>
        <taxon>Oomycota</taxon>
        <taxon>Saprolegniomycetes</taxon>
        <taxon>Saprolegniales</taxon>
        <taxon>Achlyaceae</taxon>
        <taxon>Thraustotheca</taxon>
    </lineage>
</organism>
<dbReference type="EMBL" id="JNBS01000358">
    <property type="protein sequence ID" value="OQS06313.1"/>
    <property type="molecule type" value="Genomic_DNA"/>
</dbReference>
<reference evidence="3 4" key="1">
    <citation type="journal article" date="2014" name="Genome Biol. Evol.">
        <title>The secreted proteins of Achlya hypogyna and Thraustotheca clavata identify the ancestral oomycete secretome and reveal gene acquisitions by horizontal gene transfer.</title>
        <authorList>
            <person name="Misner I."/>
            <person name="Blouin N."/>
            <person name="Leonard G."/>
            <person name="Richards T.A."/>
            <person name="Lane C.E."/>
        </authorList>
    </citation>
    <scope>NUCLEOTIDE SEQUENCE [LARGE SCALE GENOMIC DNA]</scope>
    <source>
        <strain evidence="3 4">ATCC 34112</strain>
    </source>
</reference>
<dbReference type="Proteomes" id="UP000243217">
    <property type="component" value="Unassembled WGS sequence"/>
</dbReference>
<feature type="coiled-coil region" evidence="1">
    <location>
        <begin position="58"/>
        <end position="85"/>
    </location>
</feature>
<feature type="compositionally biased region" description="Low complexity" evidence="2">
    <location>
        <begin position="118"/>
        <end position="142"/>
    </location>
</feature>
<sequence>MEASCRSCHGQIDANCRFCTHCGASTKALCVCGAEVTTMKFCPSCGEATGKKQQQHVRESIQDTIRRERQERGQLRAKAQELAAKKRAMADARFEQAFGPLPNHALTTQAPHYPSTPVPTSNSTSSHYPTSSASHNSTSKASHYPINAASNLASKAASHYTSNAASHLPSNAASQYVKNAASHYATSAASHYATNAASQHSKARNYLASTSPSCPATSPASNYSAPSQNIKSHNGVASQGYDAKTPALNSLNSQPNGARREADCGIPMNESNGEYPRVNIASRWPPQSLQPSQVAPSAFEQVPSTIPQSIPSIPEIPKPVKNQVPRFIPPEEGHGHVYTVTQTVTRSVTYTQ</sequence>
<keyword evidence="4" id="KW-1185">Reference proteome</keyword>
<dbReference type="OrthoDB" id="79944at2759"/>
<evidence type="ECO:0000313" key="3">
    <source>
        <dbReference type="EMBL" id="OQS06313.1"/>
    </source>
</evidence>
<feature type="compositionally biased region" description="Polar residues" evidence="2">
    <location>
        <begin position="222"/>
        <end position="237"/>
    </location>
</feature>
<gene>
    <name evidence="3" type="ORF">THRCLA_20404</name>
</gene>
<evidence type="ECO:0000313" key="4">
    <source>
        <dbReference type="Proteomes" id="UP000243217"/>
    </source>
</evidence>
<keyword evidence="1" id="KW-0175">Coiled coil</keyword>
<feature type="region of interest" description="Disordered" evidence="2">
    <location>
        <begin position="102"/>
        <end position="142"/>
    </location>
</feature>
<feature type="region of interest" description="Disordered" evidence="2">
    <location>
        <begin position="209"/>
        <end position="239"/>
    </location>
</feature>
<name>A0A1W0A7P5_9STRA</name>
<evidence type="ECO:0000256" key="1">
    <source>
        <dbReference type="SAM" id="Coils"/>
    </source>
</evidence>
<comment type="caution">
    <text evidence="3">The sequence shown here is derived from an EMBL/GenBank/DDBJ whole genome shotgun (WGS) entry which is preliminary data.</text>
</comment>
<evidence type="ECO:0008006" key="5">
    <source>
        <dbReference type="Google" id="ProtNLM"/>
    </source>
</evidence>
<accession>A0A1W0A7P5</accession>
<dbReference type="AlphaFoldDB" id="A0A1W0A7P5"/>